<sequence length="84" mass="9100">MSTLPKGAAAQEWQNTGPTRITVNLAPKAAAALDQAVKLTGDTKTDTINRALQIYAYLERVTQDGGALYTRPADGDELERLHFV</sequence>
<gene>
    <name evidence="1" type="ORF">SALB_02641</name>
</gene>
<name>A0A059VY49_STRNR</name>
<organism evidence="1 2">
    <name type="scientific">Streptomyces noursei</name>
    <name type="common">Streptomyces albulus</name>
    <dbReference type="NCBI Taxonomy" id="1971"/>
    <lineage>
        <taxon>Bacteria</taxon>
        <taxon>Bacillati</taxon>
        <taxon>Actinomycetota</taxon>
        <taxon>Actinomycetes</taxon>
        <taxon>Kitasatosporales</taxon>
        <taxon>Streptomycetaceae</taxon>
        <taxon>Streptomyces</taxon>
    </lineage>
</organism>
<dbReference type="EMBL" id="BHXC01000006">
    <property type="protein sequence ID" value="GCB89948.1"/>
    <property type="molecule type" value="Genomic_DNA"/>
</dbReference>
<dbReference type="eggNOG" id="ENOG5033D92">
    <property type="taxonomic scope" value="Bacteria"/>
</dbReference>
<dbReference type="RefSeq" id="WP_016575911.1">
    <property type="nucleotide sequence ID" value="NZ_BHXC01000006.1"/>
</dbReference>
<evidence type="ECO:0000313" key="2">
    <source>
        <dbReference type="Proteomes" id="UP000288351"/>
    </source>
</evidence>
<evidence type="ECO:0000313" key="1">
    <source>
        <dbReference type="EMBL" id="GCB89948.1"/>
    </source>
</evidence>
<dbReference type="Proteomes" id="UP000288351">
    <property type="component" value="Unassembled WGS sequence"/>
</dbReference>
<proteinExistence type="predicted"/>
<dbReference type="AlphaFoldDB" id="A0A059VY49"/>
<accession>A0A059VY49</accession>
<protein>
    <submittedName>
        <fullName evidence="1">Uncharacterized protein</fullName>
    </submittedName>
</protein>
<reference evidence="1 2" key="1">
    <citation type="journal article" date="2019" name="Microbiol. Resour. Announc.">
        <title>Draft Genome Sequence of the Most Traditional epsilon-Poly-l-Lysine Producer, Streptomyces albulus NBRC14147.</title>
        <authorList>
            <person name="Yamanaka K."/>
            <person name="Hamano Y."/>
        </authorList>
    </citation>
    <scope>NUCLEOTIDE SEQUENCE [LARGE SCALE GENOMIC DNA]</scope>
    <source>
        <strain evidence="1 2">NBRC 14147</strain>
    </source>
</reference>
<comment type="caution">
    <text evidence="1">The sequence shown here is derived from an EMBL/GenBank/DDBJ whole genome shotgun (WGS) entry which is preliminary data.</text>
</comment>